<dbReference type="Gene3D" id="3.30.565.10">
    <property type="entry name" value="Histidine kinase-like ATPase, C-terminal domain"/>
    <property type="match status" value="1"/>
</dbReference>
<reference evidence="6 7" key="1">
    <citation type="submission" date="2020-03" db="EMBL/GenBank/DDBJ databases">
        <title>Genomic Encyclopedia of Type Strains, Phase IV (KMG-IV): sequencing the most valuable type-strain genomes for metagenomic binning, comparative biology and taxonomic classification.</title>
        <authorList>
            <person name="Goeker M."/>
        </authorList>
    </citation>
    <scope>NUCLEOTIDE SEQUENCE [LARGE SCALE GENOMIC DNA]</scope>
    <source>
        <strain evidence="6 7">DSM 105096</strain>
    </source>
</reference>
<dbReference type="Gene3D" id="1.20.5.1930">
    <property type="match status" value="1"/>
</dbReference>
<name>A0ABX0X7F3_9BACT</name>
<dbReference type="Pfam" id="PF02518">
    <property type="entry name" value="HATPase_c"/>
    <property type="match status" value="1"/>
</dbReference>
<evidence type="ECO:0000256" key="2">
    <source>
        <dbReference type="ARBA" id="ARBA00022777"/>
    </source>
</evidence>
<dbReference type="InterPro" id="IPR003594">
    <property type="entry name" value="HATPase_dom"/>
</dbReference>
<dbReference type="InterPro" id="IPR005467">
    <property type="entry name" value="His_kinase_dom"/>
</dbReference>
<dbReference type="InterPro" id="IPR011712">
    <property type="entry name" value="Sig_transdc_His_kin_sub3_dim/P"/>
</dbReference>
<keyword evidence="2 6" id="KW-0418">Kinase</keyword>
<feature type="domain" description="Histidine kinase" evidence="5">
    <location>
        <begin position="72"/>
        <end position="266"/>
    </location>
</feature>
<keyword evidence="4" id="KW-1133">Transmembrane helix</keyword>
<gene>
    <name evidence="6" type="ORF">GGR27_000395</name>
</gene>
<evidence type="ECO:0000313" key="6">
    <source>
        <dbReference type="EMBL" id="NJC24914.1"/>
    </source>
</evidence>
<evidence type="ECO:0000313" key="7">
    <source>
        <dbReference type="Proteomes" id="UP000770785"/>
    </source>
</evidence>
<feature type="transmembrane region" description="Helical" evidence="4">
    <location>
        <begin position="12"/>
        <end position="36"/>
    </location>
</feature>
<dbReference type="GO" id="GO:0016301">
    <property type="term" value="F:kinase activity"/>
    <property type="evidence" value="ECO:0007669"/>
    <property type="project" value="UniProtKB-KW"/>
</dbReference>
<dbReference type="PANTHER" id="PTHR24421">
    <property type="entry name" value="NITRATE/NITRITE SENSOR PROTEIN NARX-RELATED"/>
    <property type="match status" value="1"/>
</dbReference>
<dbReference type="InterPro" id="IPR036890">
    <property type="entry name" value="HATPase_C_sf"/>
</dbReference>
<comment type="caution">
    <text evidence="6">The sequence shown here is derived from an EMBL/GenBank/DDBJ whole genome shotgun (WGS) entry which is preliminary data.</text>
</comment>
<evidence type="ECO:0000256" key="4">
    <source>
        <dbReference type="SAM" id="Phobius"/>
    </source>
</evidence>
<keyword evidence="3" id="KW-0902">Two-component regulatory system</keyword>
<dbReference type="InterPro" id="IPR050482">
    <property type="entry name" value="Sensor_HK_TwoCompSys"/>
</dbReference>
<keyword evidence="4" id="KW-0812">Transmembrane</keyword>
<dbReference type="EMBL" id="JAATJH010000001">
    <property type="protein sequence ID" value="NJC24914.1"/>
    <property type="molecule type" value="Genomic_DNA"/>
</dbReference>
<dbReference type="CDD" id="cd16917">
    <property type="entry name" value="HATPase_UhpB-NarQ-NarX-like"/>
    <property type="match status" value="1"/>
</dbReference>
<keyword evidence="4" id="KW-0472">Membrane</keyword>
<dbReference type="SUPFAM" id="SSF55874">
    <property type="entry name" value="ATPase domain of HSP90 chaperone/DNA topoisomerase II/histidine kinase"/>
    <property type="match status" value="1"/>
</dbReference>
<proteinExistence type="predicted"/>
<evidence type="ECO:0000259" key="5">
    <source>
        <dbReference type="PROSITE" id="PS50109"/>
    </source>
</evidence>
<dbReference type="PROSITE" id="PS50109">
    <property type="entry name" value="HIS_KIN"/>
    <property type="match status" value="1"/>
</dbReference>
<evidence type="ECO:0000256" key="1">
    <source>
        <dbReference type="ARBA" id="ARBA00022679"/>
    </source>
</evidence>
<dbReference type="RefSeq" id="WP_168035710.1">
    <property type="nucleotide sequence ID" value="NZ_JAATJH010000001.1"/>
</dbReference>
<keyword evidence="7" id="KW-1185">Reference proteome</keyword>
<dbReference type="SMART" id="SM00387">
    <property type="entry name" value="HATPase_c"/>
    <property type="match status" value="1"/>
</dbReference>
<evidence type="ECO:0000256" key="3">
    <source>
        <dbReference type="ARBA" id="ARBA00023012"/>
    </source>
</evidence>
<protein>
    <submittedName>
        <fullName evidence="6">Signal transduction histidine kinase</fullName>
    </submittedName>
</protein>
<accession>A0ABX0X7F3</accession>
<dbReference type="PANTHER" id="PTHR24421:SF58">
    <property type="entry name" value="SIGNAL TRANSDUCTION HISTIDINE-PROTEIN KINASE_PHOSPHATASE UHPB"/>
    <property type="match status" value="1"/>
</dbReference>
<keyword evidence="1" id="KW-0808">Transferase</keyword>
<organism evidence="6 7">
    <name type="scientific">Neolewinella antarctica</name>
    <dbReference type="NCBI Taxonomy" id="442734"/>
    <lineage>
        <taxon>Bacteria</taxon>
        <taxon>Pseudomonadati</taxon>
        <taxon>Bacteroidota</taxon>
        <taxon>Saprospiria</taxon>
        <taxon>Saprospirales</taxon>
        <taxon>Lewinellaceae</taxon>
        <taxon>Neolewinella</taxon>
    </lineage>
</organism>
<dbReference type="Proteomes" id="UP000770785">
    <property type="component" value="Unassembled WGS sequence"/>
</dbReference>
<sequence>MIIQAVHTGDHVNIFLGGVIGMIVLALSLIAFFVVYQRKIFEQERGRDEERRAYQRSLLAAAVEVQEAERQRIARDLHDDIGSLLTATRLYLRQLKPASTTEQVVGIRDQSLSILDEMIQNARRITHDLLPPTLEKFGFQAAAEDLCERIDGGGELAVIFQDTSPEGLRLSGEAEIGLYRVLQELLTNTLKHAGARTVRVSLGADSRSFTLHYADDGKGVDLQPGPRSGLGLRNVESRVSLLAGTLVTETSPGEGMRVEVSVPLGKPPSEE</sequence>
<dbReference type="Pfam" id="PF07730">
    <property type="entry name" value="HisKA_3"/>
    <property type="match status" value="1"/>
</dbReference>